<keyword evidence="4" id="KW-1185">Reference proteome</keyword>
<feature type="transmembrane region" description="Helical" evidence="2">
    <location>
        <begin position="49"/>
        <end position="74"/>
    </location>
</feature>
<feature type="compositionally biased region" description="Low complexity" evidence="1">
    <location>
        <begin position="203"/>
        <end position="218"/>
    </location>
</feature>
<dbReference type="Proteomes" id="UP001482513">
    <property type="component" value="Unassembled WGS sequence"/>
</dbReference>
<reference evidence="3 4" key="1">
    <citation type="submission" date="2022-04" db="EMBL/GenBank/DDBJ databases">
        <title>Positive selection, recombination, and allopatry shape intraspecific diversity of widespread and dominant cyanobacteria.</title>
        <authorList>
            <person name="Wei J."/>
            <person name="Shu W."/>
            <person name="Hu C."/>
        </authorList>
    </citation>
    <scope>NUCLEOTIDE SEQUENCE [LARGE SCALE GENOMIC DNA]</scope>
    <source>
        <strain evidence="3 4">DQ-A4</strain>
    </source>
</reference>
<evidence type="ECO:0000313" key="3">
    <source>
        <dbReference type="EMBL" id="MEP0950308.1"/>
    </source>
</evidence>
<feature type="region of interest" description="Disordered" evidence="1">
    <location>
        <begin position="1"/>
        <end position="34"/>
    </location>
</feature>
<protein>
    <recommendedName>
        <fullName evidence="5">Helix-turn-helix domain-containing protein</fullName>
    </recommendedName>
</protein>
<proteinExistence type="predicted"/>
<evidence type="ECO:0000313" key="4">
    <source>
        <dbReference type="Proteomes" id="UP001482513"/>
    </source>
</evidence>
<organism evidence="3 4">
    <name type="scientific">Leptolyngbya subtilissima DQ-A4</name>
    <dbReference type="NCBI Taxonomy" id="2933933"/>
    <lineage>
        <taxon>Bacteria</taxon>
        <taxon>Bacillati</taxon>
        <taxon>Cyanobacteriota</taxon>
        <taxon>Cyanophyceae</taxon>
        <taxon>Leptolyngbyales</taxon>
        <taxon>Leptolyngbyaceae</taxon>
        <taxon>Leptolyngbya group</taxon>
        <taxon>Leptolyngbya</taxon>
    </lineage>
</organism>
<evidence type="ECO:0000256" key="2">
    <source>
        <dbReference type="SAM" id="Phobius"/>
    </source>
</evidence>
<gene>
    <name evidence="3" type="ORF">NC992_25805</name>
</gene>
<evidence type="ECO:0000256" key="1">
    <source>
        <dbReference type="SAM" id="MobiDB-lite"/>
    </source>
</evidence>
<dbReference type="RefSeq" id="WP_190708034.1">
    <property type="nucleotide sequence ID" value="NZ_JAMPKX010000027.1"/>
</dbReference>
<feature type="compositionally biased region" description="Polar residues" evidence="1">
    <location>
        <begin position="181"/>
        <end position="193"/>
    </location>
</feature>
<name>A0ABV0KC32_9CYAN</name>
<accession>A0ABV0KC32</accession>
<feature type="region of interest" description="Disordered" evidence="1">
    <location>
        <begin position="153"/>
        <end position="287"/>
    </location>
</feature>
<keyword evidence="2" id="KW-0472">Membrane</keyword>
<feature type="compositionally biased region" description="Polar residues" evidence="1">
    <location>
        <begin position="1"/>
        <end position="10"/>
    </location>
</feature>
<keyword evidence="2" id="KW-0812">Transmembrane</keyword>
<feature type="compositionally biased region" description="Basic and acidic residues" evidence="1">
    <location>
        <begin position="252"/>
        <end position="261"/>
    </location>
</feature>
<keyword evidence="2" id="KW-1133">Transmembrane helix</keyword>
<dbReference type="EMBL" id="JAMPKX010000027">
    <property type="protein sequence ID" value="MEP0950308.1"/>
    <property type="molecule type" value="Genomic_DNA"/>
</dbReference>
<comment type="caution">
    <text evidence="3">The sequence shown here is derived from an EMBL/GenBank/DDBJ whole genome shotgun (WGS) entry which is preliminary data.</text>
</comment>
<sequence length="488" mass="54341">MNYIENNSAHNPVYPAPGPDIRPDRQEPEPVPRDLIPREWLENKRMPGVLAHGVAAMTVGPAGLTFLMALHYWMPRSKNIHDGKIWVYNTLETWCGYAGLPIGTLRRTIQALINLGIVETWRPSRRQPVRYSLNYPRLHELAKTELVKAGYWPTPESDQIDHTQTAQSDQPECDHFDHTQTPESDQNDQTQNPESDHFDQTIQENNSSQENSSLQDNNTRSGCGGEILNGDEPGEAQQTGLPAAKTPAPEPARNRKPEQRRSPVAPPVQSKTGLANDRNPVGDRSSAADFSAAEEILNRAERELGDRIGARRELARFAPQALQEALDATLHERDGSPADAVGMFVKKAREKQTAIAEKLELQASQEDAKRLAAQLYAEHDRLLIPLQERKVIQNPAFRRIAVYTLHDIVKRPEEAQAYLAWLQEQPTPAPVDWSLEAEAWDDEEQEQAAGSAGAALVWEILAQSRTRAFPAAAQAKAEPVATCRVPVG</sequence>
<evidence type="ECO:0008006" key="5">
    <source>
        <dbReference type="Google" id="ProtNLM"/>
    </source>
</evidence>
<feature type="compositionally biased region" description="Basic and acidic residues" evidence="1">
    <location>
        <begin position="21"/>
        <end position="34"/>
    </location>
</feature>